<protein>
    <recommendedName>
        <fullName evidence="3">Cytochrome b-c1 complex subunit 10</fullName>
    </recommendedName>
</protein>
<dbReference type="GO" id="GO:0006122">
    <property type="term" value="P:mitochondrial electron transport, ubiquinol to cytochrome c"/>
    <property type="evidence" value="ECO:0007669"/>
    <property type="project" value="InterPro"/>
</dbReference>
<dbReference type="SUPFAM" id="SSF81518">
    <property type="entry name" value="Subunit XI (6.4 kDa protein) of cytochrome bc1 complex (Ubiquinol-cytochrome c reductase)"/>
    <property type="match status" value="1"/>
</dbReference>
<keyword evidence="2" id="KW-1185">Reference proteome</keyword>
<evidence type="ECO:0000313" key="2">
    <source>
        <dbReference type="Proteomes" id="UP001153709"/>
    </source>
</evidence>
<sequence>MSGVRAVTKLATTPGPIGKKHIEVAQQWIGSAAAFGAVAGVTLCYVTDWRVIVDYIPYYNGKFKEQ</sequence>
<accession>A0A9N9XDR5</accession>
<reference evidence="1" key="1">
    <citation type="submission" date="2022-01" db="EMBL/GenBank/DDBJ databases">
        <authorList>
            <person name="King R."/>
        </authorList>
    </citation>
    <scope>NUCLEOTIDE SEQUENCE</scope>
</reference>
<dbReference type="AlphaFoldDB" id="A0A9N9XDR5"/>
<dbReference type="Proteomes" id="UP001153709">
    <property type="component" value="Chromosome 6"/>
</dbReference>
<dbReference type="InterPro" id="IPR015089">
    <property type="entry name" value="UQCR"/>
</dbReference>
<dbReference type="GO" id="GO:0005743">
    <property type="term" value="C:mitochondrial inner membrane"/>
    <property type="evidence" value="ECO:0007669"/>
    <property type="project" value="TreeGrafter"/>
</dbReference>
<dbReference type="PANTHER" id="PTHR15420:SF2">
    <property type="entry name" value="CYTOCHROME B-C1 COMPLEX SUBUNIT 10"/>
    <property type="match status" value="1"/>
</dbReference>
<dbReference type="EMBL" id="OU898281">
    <property type="protein sequence ID" value="CAG9835490.1"/>
    <property type="molecule type" value="Genomic_DNA"/>
</dbReference>
<gene>
    <name evidence="1" type="ORF">DIABBA_LOCUS8679</name>
</gene>
<evidence type="ECO:0008006" key="3">
    <source>
        <dbReference type="Google" id="ProtNLM"/>
    </source>
</evidence>
<dbReference type="Pfam" id="PF08997">
    <property type="entry name" value="UCR_6-4kD"/>
    <property type="match status" value="1"/>
</dbReference>
<organism evidence="1 2">
    <name type="scientific">Diabrotica balteata</name>
    <name type="common">Banded cucumber beetle</name>
    <dbReference type="NCBI Taxonomy" id="107213"/>
    <lineage>
        <taxon>Eukaryota</taxon>
        <taxon>Metazoa</taxon>
        <taxon>Ecdysozoa</taxon>
        <taxon>Arthropoda</taxon>
        <taxon>Hexapoda</taxon>
        <taxon>Insecta</taxon>
        <taxon>Pterygota</taxon>
        <taxon>Neoptera</taxon>
        <taxon>Endopterygota</taxon>
        <taxon>Coleoptera</taxon>
        <taxon>Polyphaga</taxon>
        <taxon>Cucujiformia</taxon>
        <taxon>Chrysomeloidea</taxon>
        <taxon>Chrysomelidae</taxon>
        <taxon>Galerucinae</taxon>
        <taxon>Diabroticina</taxon>
        <taxon>Diabroticites</taxon>
        <taxon>Diabrotica</taxon>
    </lineage>
</organism>
<dbReference type="FunFam" id="1.20.5.220:FF:000005">
    <property type="entry name" value="cytochrome b-c1 complex subunit 10"/>
    <property type="match status" value="1"/>
</dbReference>
<dbReference type="InterPro" id="IPR029027">
    <property type="entry name" value="Single_a-helix_sf"/>
</dbReference>
<dbReference type="OrthoDB" id="15743at2759"/>
<evidence type="ECO:0000313" key="1">
    <source>
        <dbReference type="EMBL" id="CAG9835490.1"/>
    </source>
</evidence>
<dbReference type="Gene3D" id="1.20.5.220">
    <property type="match status" value="1"/>
</dbReference>
<dbReference type="PANTHER" id="PTHR15420">
    <property type="entry name" value="UBIQUINOL-CYTOCHROME C REDUCTASE COMPLEX 6.4 KD PROTEIN"/>
    <property type="match status" value="1"/>
</dbReference>
<proteinExistence type="predicted"/>
<name>A0A9N9XDR5_DIABA</name>